<evidence type="ECO:0000256" key="2">
    <source>
        <dbReference type="SAM" id="Phobius"/>
    </source>
</evidence>
<feature type="region of interest" description="Disordered" evidence="1">
    <location>
        <begin position="47"/>
        <end position="71"/>
    </location>
</feature>
<protein>
    <submittedName>
        <fullName evidence="5">Secreted protein</fullName>
    </submittedName>
</protein>
<accession>A0A0M3K0C3</accession>
<gene>
    <name evidence="3" type="ORF">ASIM_LOCUS13683</name>
</gene>
<organism evidence="5">
    <name type="scientific">Anisakis simplex</name>
    <name type="common">Herring worm</name>
    <dbReference type="NCBI Taxonomy" id="6269"/>
    <lineage>
        <taxon>Eukaryota</taxon>
        <taxon>Metazoa</taxon>
        <taxon>Ecdysozoa</taxon>
        <taxon>Nematoda</taxon>
        <taxon>Chromadorea</taxon>
        <taxon>Rhabditida</taxon>
        <taxon>Spirurina</taxon>
        <taxon>Ascaridomorpha</taxon>
        <taxon>Ascaridoidea</taxon>
        <taxon>Anisakidae</taxon>
        <taxon>Anisakis</taxon>
        <taxon>Anisakis simplex complex</taxon>
    </lineage>
</organism>
<reference evidence="5" key="1">
    <citation type="submission" date="2017-02" db="UniProtKB">
        <authorList>
            <consortium name="WormBaseParasite"/>
        </authorList>
    </citation>
    <scope>IDENTIFICATION</scope>
</reference>
<dbReference type="Proteomes" id="UP000267096">
    <property type="component" value="Unassembled WGS sequence"/>
</dbReference>
<dbReference type="WBParaSite" id="ASIM_0001425501-mRNA-1">
    <property type="protein sequence ID" value="ASIM_0001425501-mRNA-1"/>
    <property type="gene ID" value="ASIM_0001425501"/>
</dbReference>
<dbReference type="AlphaFoldDB" id="A0A0M3K0C3"/>
<proteinExistence type="predicted"/>
<dbReference type="EMBL" id="UYRR01031468">
    <property type="protein sequence ID" value="VDK50348.1"/>
    <property type="molecule type" value="Genomic_DNA"/>
</dbReference>
<keyword evidence="2" id="KW-1133">Transmembrane helix</keyword>
<evidence type="ECO:0000313" key="4">
    <source>
        <dbReference type="Proteomes" id="UP000267096"/>
    </source>
</evidence>
<keyword evidence="2" id="KW-0812">Transmembrane</keyword>
<reference evidence="3 4" key="2">
    <citation type="submission" date="2018-11" db="EMBL/GenBank/DDBJ databases">
        <authorList>
            <consortium name="Pathogen Informatics"/>
        </authorList>
    </citation>
    <scope>NUCLEOTIDE SEQUENCE [LARGE SCALE GENOMIC DNA]</scope>
</reference>
<feature type="compositionally biased region" description="Basic and acidic residues" evidence="1">
    <location>
        <begin position="48"/>
        <end position="65"/>
    </location>
</feature>
<feature type="transmembrane region" description="Helical" evidence="2">
    <location>
        <begin position="12"/>
        <end position="30"/>
    </location>
</feature>
<evidence type="ECO:0000256" key="1">
    <source>
        <dbReference type="SAM" id="MobiDB-lite"/>
    </source>
</evidence>
<evidence type="ECO:0000313" key="5">
    <source>
        <dbReference type="WBParaSite" id="ASIM_0001425501-mRNA-1"/>
    </source>
</evidence>
<evidence type="ECO:0000313" key="3">
    <source>
        <dbReference type="EMBL" id="VDK50348.1"/>
    </source>
</evidence>
<keyword evidence="2" id="KW-0472">Membrane</keyword>
<keyword evidence="4" id="KW-1185">Reference proteome</keyword>
<name>A0A0M3K0C3_ANISI</name>
<sequence>MTSLRRISNVRLLTSIFLMLVASMFLRPVLNHLGELHGLQHMVQTAAEHGHPHAGDRDAADRDPLHASGGHGVLHQSDLGGSLGILLDVALHDPAIGRGAHPWHRQAAFIAHHCSSLFRPPIVAA</sequence>